<proteinExistence type="predicted"/>
<protein>
    <submittedName>
        <fullName evidence="2">Uncharacterized protein</fullName>
    </submittedName>
</protein>
<comment type="caution">
    <text evidence="2">The sequence shown here is derived from an EMBL/GenBank/DDBJ whole genome shotgun (WGS) entry which is preliminary data.</text>
</comment>
<dbReference type="Proteomes" id="UP001202961">
    <property type="component" value="Unassembled WGS sequence"/>
</dbReference>
<feature type="transmembrane region" description="Helical" evidence="1">
    <location>
        <begin position="101"/>
        <end position="122"/>
    </location>
</feature>
<accession>A0ABT0UCS1</accession>
<organism evidence="2 3">
    <name type="scientific">Aporhodopirellula aestuarii</name>
    <dbReference type="NCBI Taxonomy" id="2950107"/>
    <lineage>
        <taxon>Bacteria</taxon>
        <taxon>Pseudomonadati</taxon>
        <taxon>Planctomycetota</taxon>
        <taxon>Planctomycetia</taxon>
        <taxon>Pirellulales</taxon>
        <taxon>Pirellulaceae</taxon>
        <taxon>Aporhodopirellula</taxon>
    </lineage>
</organism>
<evidence type="ECO:0000313" key="2">
    <source>
        <dbReference type="EMBL" id="MCM2374715.1"/>
    </source>
</evidence>
<evidence type="ECO:0000256" key="1">
    <source>
        <dbReference type="SAM" id="Phobius"/>
    </source>
</evidence>
<feature type="transmembrane region" description="Helical" evidence="1">
    <location>
        <begin position="65"/>
        <end position="89"/>
    </location>
</feature>
<gene>
    <name evidence="2" type="ORF">NB063_29175</name>
</gene>
<keyword evidence="3" id="KW-1185">Reference proteome</keyword>
<evidence type="ECO:0000313" key="3">
    <source>
        <dbReference type="Proteomes" id="UP001202961"/>
    </source>
</evidence>
<keyword evidence="1" id="KW-0472">Membrane</keyword>
<reference evidence="2 3" key="1">
    <citation type="journal article" date="2022" name="Syst. Appl. Microbiol.">
        <title>Rhodopirellula aestuarii sp. nov., a novel member of the genus Rhodopirellula isolated from brackish sediments collected in the Tagus River estuary, Portugal.</title>
        <authorList>
            <person name="Vitorino I.R."/>
            <person name="Klimek D."/>
            <person name="Calusinska M."/>
            <person name="Lobo-da-Cunha A."/>
            <person name="Vasconcelos V."/>
            <person name="Lage O.M."/>
        </authorList>
    </citation>
    <scope>NUCLEOTIDE SEQUENCE [LARGE SCALE GENOMIC DNA]</scope>
    <source>
        <strain evidence="2 3">ICT_H3.1</strain>
    </source>
</reference>
<feature type="transmembrane region" description="Helical" evidence="1">
    <location>
        <begin position="128"/>
        <end position="147"/>
    </location>
</feature>
<dbReference type="EMBL" id="JAMQBK010000097">
    <property type="protein sequence ID" value="MCM2374715.1"/>
    <property type="molecule type" value="Genomic_DNA"/>
</dbReference>
<name>A0ABT0UCS1_9BACT</name>
<keyword evidence="1" id="KW-0812">Transmembrane</keyword>
<keyword evidence="1" id="KW-1133">Transmembrane helix</keyword>
<sequence>MNPYESPADAHPNLRAQPTRVPFPYASVGPMTGASVGLTHGVASLLAWTQFDRPDFLIRSAESTLAVTALLSLGGAVFGIFYALLLSLVCHHLNRNVRRRLHFVSATITSFLIAYGAAYYSLVNRSVVNPFLVLAGTVAMAFAIALLTSFRNDEFPGLETIG</sequence>